<proteinExistence type="predicted"/>
<evidence type="ECO:0000313" key="2">
    <source>
        <dbReference type="EMBL" id="MBB5056675.1"/>
    </source>
</evidence>
<gene>
    <name evidence="2" type="ORF">HDF16_001360</name>
</gene>
<feature type="region of interest" description="Disordered" evidence="1">
    <location>
        <begin position="1"/>
        <end position="24"/>
    </location>
</feature>
<accession>A0A7W8E404</accession>
<evidence type="ECO:0000313" key="3">
    <source>
        <dbReference type="Proteomes" id="UP000540989"/>
    </source>
</evidence>
<comment type="caution">
    <text evidence="2">The sequence shown here is derived from an EMBL/GenBank/DDBJ whole genome shotgun (WGS) entry which is preliminary data.</text>
</comment>
<organism evidence="2 3">
    <name type="scientific">Granulicella aggregans</name>
    <dbReference type="NCBI Taxonomy" id="474949"/>
    <lineage>
        <taxon>Bacteria</taxon>
        <taxon>Pseudomonadati</taxon>
        <taxon>Acidobacteriota</taxon>
        <taxon>Terriglobia</taxon>
        <taxon>Terriglobales</taxon>
        <taxon>Acidobacteriaceae</taxon>
        <taxon>Granulicella</taxon>
    </lineage>
</organism>
<dbReference type="AlphaFoldDB" id="A0A7W8E404"/>
<name>A0A7W8E404_9BACT</name>
<feature type="compositionally biased region" description="Basic and acidic residues" evidence="1">
    <location>
        <begin position="73"/>
        <end position="92"/>
    </location>
</feature>
<dbReference type="Proteomes" id="UP000540989">
    <property type="component" value="Unassembled WGS sequence"/>
</dbReference>
<sequence length="92" mass="9941">MWGRLCDSGGVIRGGEDGDAGVSPLRRDDAAASVEMTVFFQPALLWFGRRFQSGASVPTHRDEAAMDGAPDSMYRDPQKTEADPPPATKDDK</sequence>
<reference evidence="2 3" key="1">
    <citation type="submission" date="2020-08" db="EMBL/GenBank/DDBJ databases">
        <title>Genomic Encyclopedia of Type Strains, Phase IV (KMG-V): Genome sequencing to study the core and pangenomes of soil and plant-associated prokaryotes.</title>
        <authorList>
            <person name="Whitman W."/>
        </authorList>
    </citation>
    <scope>NUCLEOTIDE SEQUENCE [LARGE SCALE GENOMIC DNA]</scope>
    <source>
        <strain evidence="2 3">M8UP14</strain>
    </source>
</reference>
<evidence type="ECO:0000256" key="1">
    <source>
        <dbReference type="SAM" id="MobiDB-lite"/>
    </source>
</evidence>
<keyword evidence="3" id="KW-1185">Reference proteome</keyword>
<dbReference type="EMBL" id="JACHIP010000002">
    <property type="protein sequence ID" value="MBB5056675.1"/>
    <property type="molecule type" value="Genomic_DNA"/>
</dbReference>
<protein>
    <submittedName>
        <fullName evidence="2">Uncharacterized protein</fullName>
    </submittedName>
</protein>
<feature type="region of interest" description="Disordered" evidence="1">
    <location>
        <begin position="55"/>
        <end position="92"/>
    </location>
</feature>